<dbReference type="Proteomes" id="UP000186868">
    <property type="component" value="Unassembled WGS sequence"/>
</dbReference>
<gene>
    <name evidence="1" type="ORF">NIES593_09905</name>
</gene>
<accession>A0A1U7HJ17</accession>
<evidence type="ECO:0008006" key="3">
    <source>
        <dbReference type="Google" id="ProtNLM"/>
    </source>
</evidence>
<keyword evidence="2" id="KW-1185">Reference proteome</keyword>
<reference evidence="1 2" key="1">
    <citation type="submission" date="2016-11" db="EMBL/GenBank/DDBJ databases">
        <title>Draft Genome Sequences of Nine Cyanobacterial Strains from Diverse Habitats.</title>
        <authorList>
            <person name="Zhu T."/>
            <person name="Hou S."/>
            <person name="Lu X."/>
            <person name="Hess W.R."/>
        </authorList>
    </citation>
    <scope>NUCLEOTIDE SEQUENCE [LARGE SCALE GENOMIC DNA]</scope>
    <source>
        <strain evidence="1 2">NIES-593</strain>
    </source>
</reference>
<sequence>MPQSSTFQTIIESVEALSEEEQDLLFDLIYKRRIAKRRQEIAQNAKSTMQAVRNGKAQRGTASELMEAIFEDEE</sequence>
<organism evidence="1 2">
    <name type="scientific">Hydrococcus rivularis NIES-593</name>
    <dbReference type="NCBI Taxonomy" id="1921803"/>
    <lineage>
        <taxon>Bacteria</taxon>
        <taxon>Bacillati</taxon>
        <taxon>Cyanobacteriota</taxon>
        <taxon>Cyanophyceae</taxon>
        <taxon>Pleurocapsales</taxon>
        <taxon>Hydrococcaceae</taxon>
        <taxon>Hydrococcus</taxon>
    </lineage>
</organism>
<evidence type="ECO:0000313" key="1">
    <source>
        <dbReference type="EMBL" id="OKH23528.1"/>
    </source>
</evidence>
<proteinExistence type="predicted"/>
<evidence type="ECO:0000313" key="2">
    <source>
        <dbReference type="Proteomes" id="UP000186868"/>
    </source>
</evidence>
<dbReference type="RefSeq" id="WP_073599426.1">
    <property type="nucleotide sequence ID" value="NZ_MRCB01000009.1"/>
</dbReference>
<comment type="caution">
    <text evidence="1">The sequence shown here is derived from an EMBL/GenBank/DDBJ whole genome shotgun (WGS) entry which is preliminary data.</text>
</comment>
<protein>
    <recommendedName>
        <fullName evidence="3">HigA protein (Antitoxin to HigB)</fullName>
    </recommendedName>
</protein>
<dbReference type="OrthoDB" id="466771at2"/>
<name>A0A1U7HJ17_9CYAN</name>
<dbReference type="AlphaFoldDB" id="A0A1U7HJ17"/>
<dbReference type="EMBL" id="MRCB01000009">
    <property type="protein sequence ID" value="OKH23528.1"/>
    <property type="molecule type" value="Genomic_DNA"/>
</dbReference>